<reference evidence="3 4" key="1">
    <citation type="submission" date="2018-10" db="EMBL/GenBank/DDBJ databases">
        <title>Genome assembly for a Yunnan-Guizhou Plateau 3E fish, Anabarilius grahami (Regan), and its evolutionary and genetic applications.</title>
        <authorList>
            <person name="Jiang W."/>
        </authorList>
    </citation>
    <scope>NUCLEOTIDE SEQUENCE [LARGE SCALE GENOMIC DNA]</scope>
    <source>
        <strain evidence="3">AG-KIZ</strain>
        <tissue evidence="3">Muscle</tissue>
    </source>
</reference>
<dbReference type="PANTHER" id="PTHR28671:SF3">
    <property type="entry name" value="COILED-COIL DOMAIN-CONTAINING PROTEIN 169"/>
    <property type="match status" value="1"/>
</dbReference>
<feature type="compositionally biased region" description="Polar residues" evidence="2">
    <location>
        <begin position="199"/>
        <end position="211"/>
    </location>
</feature>
<keyword evidence="4" id="KW-1185">Reference proteome</keyword>
<evidence type="ECO:0000313" key="3">
    <source>
        <dbReference type="EMBL" id="ROL54250.1"/>
    </source>
</evidence>
<keyword evidence="1" id="KW-0175">Coiled coil</keyword>
<protein>
    <submittedName>
        <fullName evidence="3">Coiled-coil domain-containing protein 169</fullName>
    </submittedName>
</protein>
<feature type="coiled-coil region" evidence="1">
    <location>
        <begin position="11"/>
        <end position="87"/>
    </location>
</feature>
<sequence>MGETDLRNYELSQLQAEVEQEREVKDMLQDSVSDLRSTLADLEKRLHSVDGEENEWRTRYETQLELNEQLENQISVDRERLETLRGDPAGLTFVLSSDRLASIRSYDEMSEDAVRQRLKLLCTEKSDLQSQLMDFQMRIVQEGKAYQKVYEERRAYLTEIAKQDTEEREREREKEQQLPTDQPASSAGQQRRCRAHITTPVSTTQHLNRDH</sequence>
<dbReference type="EMBL" id="RJVU01007007">
    <property type="protein sequence ID" value="ROL54250.1"/>
    <property type="molecule type" value="Genomic_DNA"/>
</dbReference>
<proteinExistence type="predicted"/>
<evidence type="ECO:0000256" key="1">
    <source>
        <dbReference type="SAM" id="Coils"/>
    </source>
</evidence>
<accession>A0A3N0Z719</accession>
<dbReference type="AlphaFoldDB" id="A0A3N0Z719"/>
<name>A0A3N0Z719_ANAGA</name>
<dbReference type="InterPro" id="IPR028022">
    <property type="entry name" value="DUF4600"/>
</dbReference>
<organism evidence="3 4">
    <name type="scientific">Anabarilius grahami</name>
    <name type="common">Kanglang fish</name>
    <name type="synonym">Barilius grahami</name>
    <dbReference type="NCBI Taxonomy" id="495550"/>
    <lineage>
        <taxon>Eukaryota</taxon>
        <taxon>Metazoa</taxon>
        <taxon>Chordata</taxon>
        <taxon>Craniata</taxon>
        <taxon>Vertebrata</taxon>
        <taxon>Euteleostomi</taxon>
        <taxon>Actinopterygii</taxon>
        <taxon>Neopterygii</taxon>
        <taxon>Teleostei</taxon>
        <taxon>Ostariophysi</taxon>
        <taxon>Cypriniformes</taxon>
        <taxon>Xenocyprididae</taxon>
        <taxon>Xenocypridinae</taxon>
        <taxon>Xenocypridinae incertae sedis</taxon>
        <taxon>Anabarilius</taxon>
    </lineage>
</organism>
<dbReference type="OrthoDB" id="6615663at2759"/>
<dbReference type="Pfam" id="PF15372">
    <property type="entry name" value="DUF4600"/>
    <property type="match status" value="1"/>
</dbReference>
<comment type="caution">
    <text evidence="3">The sequence shown here is derived from an EMBL/GenBank/DDBJ whole genome shotgun (WGS) entry which is preliminary data.</text>
</comment>
<evidence type="ECO:0000313" key="4">
    <source>
        <dbReference type="Proteomes" id="UP000281406"/>
    </source>
</evidence>
<dbReference type="PANTHER" id="PTHR28671">
    <property type="entry name" value="COILED-COIL DOMAIN-CONTAINING PROTEIN 169"/>
    <property type="match status" value="1"/>
</dbReference>
<gene>
    <name evidence="3" type="ORF">DPX16_10673</name>
</gene>
<dbReference type="Proteomes" id="UP000281406">
    <property type="component" value="Unassembled WGS sequence"/>
</dbReference>
<feature type="compositionally biased region" description="Polar residues" evidence="2">
    <location>
        <begin position="177"/>
        <end position="189"/>
    </location>
</feature>
<evidence type="ECO:0000256" key="2">
    <source>
        <dbReference type="SAM" id="MobiDB-lite"/>
    </source>
</evidence>
<feature type="region of interest" description="Disordered" evidence="2">
    <location>
        <begin position="161"/>
        <end position="211"/>
    </location>
</feature>
<feature type="compositionally biased region" description="Basic and acidic residues" evidence="2">
    <location>
        <begin position="161"/>
        <end position="176"/>
    </location>
</feature>